<evidence type="ECO:0000256" key="7">
    <source>
        <dbReference type="ARBA" id="ARBA00023295"/>
    </source>
</evidence>
<dbReference type="Proteomes" id="UP000242188">
    <property type="component" value="Unassembled WGS sequence"/>
</dbReference>
<dbReference type="PANTHER" id="PTHR42909:SF1">
    <property type="entry name" value="CARBOHYDRATE KINASE PFKB DOMAIN-CONTAINING PROTEIN"/>
    <property type="match status" value="1"/>
</dbReference>
<dbReference type="InterPro" id="IPR002173">
    <property type="entry name" value="Carboh/pur_kinase_PfkB_CS"/>
</dbReference>
<evidence type="ECO:0000256" key="8">
    <source>
        <dbReference type="SAM" id="MobiDB-lite"/>
    </source>
</evidence>
<dbReference type="Gene3D" id="3.40.1190.20">
    <property type="match status" value="1"/>
</dbReference>
<name>A0A210PPV3_MIZYE</name>
<gene>
    <name evidence="10" type="ORF">KP79_PYT23992</name>
</gene>
<keyword evidence="1" id="KW-0808">Transferase</keyword>
<keyword evidence="6" id="KW-0456">Lyase</keyword>
<organism evidence="10 11">
    <name type="scientific">Mizuhopecten yessoensis</name>
    <name type="common">Japanese scallop</name>
    <name type="synonym">Patinopecten yessoensis</name>
    <dbReference type="NCBI Taxonomy" id="6573"/>
    <lineage>
        <taxon>Eukaryota</taxon>
        <taxon>Metazoa</taxon>
        <taxon>Spiralia</taxon>
        <taxon>Lophotrochozoa</taxon>
        <taxon>Mollusca</taxon>
        <taxon>Bivalvia</taxon>
        <taxon>Autobranchia</taxon>
        <taxon>Pteriomorphia</taxon>
        <taxon>Pectinida</taxon>
        <taxon>Pectinoidea</taxon>
        <taxon>Pectinidae</taxon>
        <taxon>Mizuhopecten</taxon>
    </lineage>
</organism>
<evidence type="ECO:0000313" key="10">
    <source>
        <dbReference type="EMBL" id="OWF38530.1"/>
    </source>
</evidence>
<dbReference type="GO" id="GO:0004730">
    <property type="term" value="F:pseudouridylate synthase activity"/>
    <property type="evidence" value="ECO:0007669"/>
    <property type="project" value="InterPro"/>
</dbReference>
<feature type="domain" description="Carbohydrate kinase PfkB" evidence="9">
    <location>
        <begin position="370"/>
        <end position="696"/>
    </location>
</feature>
<evidence type="ECO:0000256" key="1">
    <source>
        <dbReference type="ARBA" id="ARBA00022679"/>
    </source>
</evidence>
<dbReference type="Pfam" id="PF00294">
    <property type="entry name" value="PfkB"/>
    <property type="match status" value="1"/>
</dbReference>
<protein>
    <recommendedName>
        <fullName evidence="9">Carbohydrate kinase PfkB domain-containing protein</fullName>
    </recommendedName>
</protein>
<evidence type="ECO:0000256" key="2">
    <source>
        <dbReference type="ARBA" id="ARBA00022723"/>
    </source>
</evidence>
<dbReference type="OrthoDB" id="198885at2759"/>
<feature type="region of interest" description="Disordered" evidence="8">
    <location>
        <begin position="335"/>
        <end position="363"/>
    </location>
</feature>
<keyword evidence="2" id="KW-0479">Metal-binding</keyword>
<comment type="caution">
    <text evidence="10">The sequence shown here is derived from an EMBL/GenBank/DDBJ whole genome shotgun (WGS) entry which is preliminary data.</text>
</comment>
<dbReference type="HAMAP" id="MF_01876">
    <property type="entry name" value="PsiMP_glycosidase"/>
    <property type="match status" value="1"/>
</dbReference>
<evidence type="ECO:0000259" key="9">
    <source>
        <dbReference type="Pfam" id="PF00294"/>
    </source>
</evidence>
<accession>A0A210PPV3</accession>
<sequence>MLRSSLSTLGFLRSVRSFCDSYGRRSLQNGIVQLSEEVKSAVHYGKPVVALESTIITHGMPYPENLRTAQEVETIVRENDSIPATIGILAGKIKVGLSAEELEYLATPSRSVIKTSRQDLPIVISEGRDGGTTVSGTMVAANMAGISVFVTGGIGGVHRGVEATMDVSADLTELGRTPVTVVSSGVKSILDIARTLEFLETQGVCVASYGPSRDFPAFFSPRSGFLAPYNVEDPSRAARLIDAHHRLGLESGVLIAVPIPEDQAGQGKLLEDAIQIAVAKASEAGISGKEVTPFILQQVNEITKGASLVANIALIRNNARVGSQIAKQLSIYRKSSPDGATNTESDDVTTVRPHIKSRSPAQQSVKGKGRVVVIGGINVDFYAMVNKDTFATDGGTYPGGVRQSFGGVGRNLGDCLSRLGVNPLFISAVGNDSHKPAFQHYSSHMDLSGVAVRDDQTTATYCAVLKRTGELIFGIGDMDIHQTVTSEMVSGFEEELASAPLVCVDGNIPAETIQHVCQLCSKASVPVWFEPTDVHKAGKPFGAGVKKLPTYVSPNLHELQQMYQAVTGVSHVQSAQIDLDNLEAVLDESIRLSKPVMEKVPVLIVTLGKHGLLLCRNSDMNRFPTRGDSIKAGGMTFVHYPAASPDNMPKQLVSVSGAGDCLTAGIISGIIQGHDIELCVKTGLLAAQMSLQSFDAVPTTVNPDSLILSKVMAWAPWQPTIQDVGVKIETMN</sequence>
<keyword evidence="3" id="KW-0418">Kinase</keyword>
<dbReference type="GO" id="GO:0016798">
    <property type="term" value="F:hydrolase activity, acting on glycosyl bonds"/>
    <property type="evidence" value="ECO:0007669"/>
    <property type="project" value="UniProtKB-KW"/>
</dbReference>
<dbReference type="Gene3D" id="3.40.1790.10">
    <property type="entry name" value="Indigoidine synthase domain"/>
    <property type="match status" value="1"/>
</dbReference>
<dbReference type="GO" id="GO:0005737">
    <property type="term" value="C:cytoplasm"/>
    <property type="evidence" value="ECO:0007669"/>
    <property type="project" value="TreeGrafter"/>
</dbReference>
<evidence type="ECO:0000313" key="11">
    <source>
        <dbReference type="Proteomes" id="UP000242188"/>
    </source>
</evidence>
<keyword evidence="5" id="KW-0464">Manganese</keyword>
<dbReference type="EMBL" id="NEDP02005564">
    <property type="protein sequence ID" value="OWF38530.1"/>
    <property type="molecule type" value="Genomic_DNA"/>
</dbReference>
<dbReference type="STRING" id="6573.A0A210PPV3"/>
<dbReference type="InterPro" id="IPR022830">
    <property type="entry name" value="Indigdn_synthA-like"/>
</dbReference>
<dbReference type="SUPFAM" id="SSF110581">
    <property type="entry name" value="Indigoidine synthase A-like"/>
    <property type="match status" value="1"/>
</dbReference>
<dbReference type="Pfam" id="PF04227">
    <property type="entry name" value="Indigoidine_A"/>
    <property type="match status" value="1"/>
</dbReference>
<evidence type="ECO:0000256" key="6">
    <source>
        <dbReference type="ARBA" id="ARBA00023239"/>
    </source>
</evidence>
<dbReference type="InterPro" id="IPR011611">
    <property type="entry name" value="PfkB_dom"/>
</dbReference>
<dbReference type="CDD" id="cd01941">
    <property type="entry name" value="YeiC_kinase_like"/>
    <property type="match status" value="1"/>
</dbReference>
<dbReference type="InterPro" id="IPR029056">
    <property type="entry name" value="Ribokinase-like"/>
</dbReference>
<evidence type="ECO:0000256" key="5">
    <source>
        <dbReference type="ARBA" id="ARBA00023211"/>
    </source>
</evidence>
<dbReference type="GO" id="GO:0006796">
    <property type="term" value="P:phosphate-containing compound metabolic process"/>
    <property type="evidence" value="ECO:0007669"/>
    <property type="project" value="UniProtKB-ARBA"/>
</dbReference>
<evidence type="ECO:0000256" key="4">
    <source>
        <dbReference type="ARBA" id="ARBA00022801"/>
    </source>
</evidence>
<dbReference type="SUPFAM" id="SSF53613">
    <property type="entry name" value="Ribokinase-like"/>
    <property type="match status" value="1"/>
</dbReference>
<dbReference type="PROSITE" id="PS00584">
    <property type="entry name" value="PFKB_KINASES_2"/>
    <property type="match status" value="1"/>
</dbReference>
<dbReference type="GO" id="GO:0046872">
    <property type="term" value="F:metal ion binding"/>
    <property type="evidence" value="ECO:0007669"/>
    <property type="project" value="UniProtKB-KW"/>
</dbReference>
<keyword evidence="4" id="KW-0378">Hydrolase</keyword>
<evidence type="ECO:0000256" key="3">
    <source>
        <dbReference type="ARBA" id="ARBA00022777"/>
    </source>
</evidence>
<dbReference type="PANTHER" id="PTHR42909">
    <property type="entry name" value="ZGC:136858"/>
    <property type="match status" value="1"/>
</dbReference>
<keyword evidence="7" id="KW-0326">Glycosidase</keyword>
<reference evidence="10 11" key="1">
    <citation type="journal article" date="2017" name="Nat. Ecol. Evol.">
        <title>Scallop genome provides insights into evolution of bilaterian karyotype and development.</title>
        <authorList>
            <person name="Wang S."/>
            <person name="Zhang J."/>
            <person name="Jiao W."/>
            <person name="Li J."/>
            <person name="Xun X."/>
            <person name="Sun Y."/>
            <person name="Guo X."/>
            <person name="Huan P."/>
            <person name="Dong B."/>
            <person name="Zhang L."/>
            <person name="Hu X."/>
            <person name="Sun X."/>
            <person name="Wang J."/>
            <person name="Zhao C."/>
            <person name="Wang Y."/>
            <person name="Wang D."/>
            <person name="Huang X."/>
            <person name="Wang R."/>
            <person name="Lv J."/>
            <person name="Li Y."/>
            <person name="Zhang Z."/>
            <person name="Liu B."/>
            <person name="Lu W."/>
            <person name="Hui Y."/>
            <person name="Liang J."/>
            <person name="Zhou Z."/>
            <person name="Hou R."/>
            <person name="Li X."/>
            <person name="Liu Y."/>
            <person name="Li H."/>
            <person name="Ning X."/>
            <person name="Lin Y."/>
            <person name="Zhao L."/>
            <person name="Xing Q."/>
            <person name="Dou J."/>
            <person name="Li Y."/>
            <person name="Mao J."/>
            <person name="Guo H."/>
            <person name="Dou H."/>
            <person name="Li T."/>
            <person name="Mu C."/>
            <person name="Jiang W."/>
            <person name="Fu Q."/>
            <person name="Fu X."/>
            <person name="Miao Y."/>
            <person name="Liu J."/>
            <person name="Yu Q."/>
            <person name="Li R."/>
            <person name="Liao H."/>
            <person name="Li X."/>
            <person name="Kong Y."/>
            <person name="Jiang Z."/>
            <person name="Chourrout D."/>
            <person name="Li R."/>
            <person name="Bao Z."/>
        </authorList>
    </citation>
    <scope>NUCLEOTIDE SEQUENCE [LARGE SCALE GENOMIC DNA]</scope>
    <source>
        <strain evidence="10 11">PY_sf001</strain>
    </source>
</reference>
<keyword evidence="11" id="KW-1185">Reference proteome</keyword>
<dbReference type="InterPro" id="IPR007342">
    <property type="entry name" value="PsuG"/>
</dbReference>
<dbReference type="AlphaFoldDB" id="A0A210PPV3"/>
<dbReference type="GO" id="GO:0016301">
    <property type="term" value="F:kinase activity"/>
    <property type="evidence" value="ECO:0007669"/>
    <property type="project" value="UniProtKB-KW"/>
</dbReference>
<proteinExistence type="inferred from homology"/>